<reference evidence="2" key="1">
    <citation type="submission" date="2022-08" db="UniProtKB">
        <authorList>
            <consortium name="EnsemblMetazoa"/>
        </authorList>
    </citation>
    <scope>IDENTIFICATION</scope>
    <source>
        <strain evidence="2">Israel</strain>
    </source>
</reference>
<dbReference type="EMBL" id="AJVK01018011">
    <property type="status" value="NOT_ANNOTATED_CDS"/>
    <property type="molecule type" value="Genomic_DNA"/>
</dbReference>
<feature type="compositionally biased region" description="Basic and acidic residues" evidence="1">
    <location>
        <begin position="150"/>
        <end position="160"/>
    </location>
</feature>
<protein>
    <submittedName>
        <fullName evidence="2">Uncharacterized protein</fullName>
    </submittedName>
</protein>
<dbReference type="InterPro" id="IPR002913">
    <property type="entry name" value="START_lipid-bd_dom"/>
</dbReference>
<dbReference type="AlphaFoldDB" id="A0A1B0DP32"/>
<dbReference type="PROSITE" id="PS50848">
    <property type="entry name" value="START"/>
    <property type="match status" value="1"/>
</dbReference>
<dbReference type="EMBL" id="AJVK01018010">
    <property type="status" value="NOT_ANNOTATED_CDS"/>
    <property type="molecule type" value="Genomic_DNA"/>
</dbReference>
<evidence type="ECO:0000313" key="2">
    <source>
        <dbReference type="EnsemblMetazoa" id="PPAI010268-PA"/>
    </source>
</evidence>
<dbReference type="SUPFAM" id="SSF55961">
    <property type="entry name" value="Bet v1-like"/>
    <property type="match status" value="1"/>
</dbReference>
<dbReference type="InterPro" id="IPR023393">
    <property type="entry name" value="START-like_dom_sf"/>
</dbReference>
<keyword evidence="3" id="KW-1185">Reference proteome</keyword>
<feature type="compositionally biased region" description="Acidic residues" evidence="1">
    <location>
        <begin position="180"/>
        <end position="189"/>
    </location>
</feature>
<proteinExistence type="predicted"/>
<dbReference type="Proteomes" id="UP000092462">
    <property type="component" value="Unassembled WGS sequence"/>
</dbReference>
<organism evidence="2 3">
    <name type="scientific">Phlebotomus papatasi</name>
    <name type="common">Sandfly</name>
    <dbReference type="NCBI Taxonomy" id="29031"/>
    <lineage>
        <taxon>Eukaryota</taxon>
        <taxon>Metazoa</taxon>
        <taxon>Ecdysozoa</taxon>
        <taxon>Arthropoda</taxon>
        <taxon>Hexapoda</taxon>
        <taxon>Insecta</taxon>
        <taxon>Pterygota</taxon>
        <taxon>Neoptera</taxon>
        <taxon>Endopterygota</taxon>
        <taxon>Diptera</taxon>
        <taxon>Nematocera</taxon>
        <taxon>Psychodoidea</taxon>
        <taxon>Psychodidae</taxon>
        <taxon>Phlebotomus</taxon>
        <taxon>Phlebotomus</taxon>
    </lineage>
</organism>
<dbReference type="EnsemblMetazoa" id="PPAI010268-RA">
    <property type="protein sequence ID" value="PPAI010268-PA"/>
    <property type="gene ID" value="PPAI010268"/>
</dbReference>
<dbReference type="GO" id="GO:0008289">
    <property type="term" value="F:lipid binding"/>
    <property type="evidence" value="ECO:0007669"/>
    <property type="project" value="InterPro"/>
</dbReference>
<dbReference type="Gene3D" id="3.30.530.20">
    <property type="match status" value="1"/>
</dbReference>
<name>A0A1B0DP32_PHLPP</name>
<feature type="region of interest" description="Disordered" evidence="1">
    <location>
        <begin position="140"/>
        <end position="197"/>
    </location>
</feature>
<dbReference type="PANTHER" id="PTHR19308:SF8">
    <property type="entry name" value="STAR-RELATED LIPID TRANSFER PROTEIN 7, MITOCHONDRIAL"/>
    <property type="match status" value="1"/>
</dbReference>
<dbReference type="VEuPathDB" id="VectorBase:PPAPM1_007035"/>
<dbReference type="EMBL" id="AJVK01018012">
    <property type="status" value="NOT_ANNOTATED_CDS"/>
    <property type="molecule type" value="Genomic_DNA"/>
</dbReference>
<dbReference type="PANTHER" id="PTHR19308">
    <property type="entry name" value="PHOSPHATIDYLCHOLINE TRANSFER PROTEIN"/>
    <property type="match status" value="1"/>
</dbReference>
<dbReference type="InterPro" id="IPR051213">
    <property type="entry name" value="START_lipid_transfer"/>
</dbReference>
<accession>A0A1B0DP32</accession>
<dbReference type="GO" id="GO:0005737">
    <property type="term" value="C:cytoplasm"/>
    <property type="evidence" value="ECO:0007669"/>
    <property type="project" value="UniProtKB-ARBA"/>
</dbReference>
<evidence type="ECO:0000313" key="3">
    <source>
        <dbReference type="Proteomes" id="UP000092462"/>
    </source>
</evidence>
<dbReference type="Pfam" id="PF01852">
    <property type="entry name" value="START"/>
    <property type="match status" value="1"/>
</dbReference>
<dbReference type="VEuPathDB" id="VectorBase:PPAI010268"/>
<evidence type="ECO:0000256" key="1">
    <source>
        <dbReference type="SAM" id="MobiDB-lite"/>
    </source>
</evidence>
<sequence length="235" mass="27278">MQLVSDPAPKWTLKLFANRDYVYNRRTFVDRKRQVIVIANRSTQHPKCPIKATNQRVSDYWSYMVIKPNKSFGRPGLRFVLTYFDDPGIVIPPTVTSWVAKKQMPDFLNRLYDATLKYAQKRRDEEVEAINRMYSYEKLRDPGYEYPPDPEVKETGKDDDTPSSPSSSSSGGQGRSILEDLNDEEEEQESEPKSKSWWRLGGYATPTVIWKGYPQHKDLQDTSNIFIHKSFIAIL</sequence>